<dbReference type="PROSITE" id="PS51257">
    <property type="entry name" value="PROKAR_LIPOPROTEIN"/>
    <property type="match status" value="1"/>
</dbReference>
<dbReference type="InterPro" id="IPR039448">
    <property type="entry name" value="Beta_helix"/>
</dbReference>
<reference evidence="3 4" key="1">
    <citation type="submission" date="2024-09" db="EMBL/GenBank/DDBJ databases">
        <authorList>
            <person name="Sun Q."/>
            <person name="Mori K."/>
        </authorList>
    </citation>
    <scope>NUCLEOTIDE SEQUENCE [LARGE SCALE GENOMIC DNA]</scope>
    <source>
        <strain evidence="3 4">NCAIM B.02301</strain>
    </source>
</reference>
<dbReference type="InterPro" id="IPR012334">
    <property type="entry name" value="Pectin_lyas_fold"/>
</dbReference>
<dbReference type="Pfam" id="PF13229">
    <property type="entry name" value="Beta_helix"/>
    <property type="match status" value="1"/>
</dbReference>
<evidence type="ECO:0000313" key="4">
    <source>
        <dbReference type="Proteomes" id="UP001589833"/>
    </source>
</evidence>
<keyword evidence="1" id="KW-0677">Repeat</keyword>
<feature type="domain" description="Right handed beta helix" evidence="2">
    <location>
        <begin position="320"/>
        <end position="448"/>
    </location>
</feature>
<keyword evidence="4" id="KW-1185">Reference proteome</keyword>
<dbReference type="InterPro" id="IPR006626">
    <property type="entry name" value="PbH1"/>
</dbReference>
<evidence type="ECO:0000313" key="3">
    <source>
        <dbReference type="EMBL" id="MFC0560078.1"/>
    </source>
</evidence>
<dbReference type="SUPFAM" id="SSF51126">
    <property type="entry name" value="Pectin lyase-like"/>
    <property type="match status" value="1"/>
</dbReference>
<dbReference type="Gene3D" id="2.160.20.10">
    <property type="entry name" value="Single-stranded right-handed beta-helix, Pectin lyase-like"/>
    <property type="match status" value="1"/>
</dbReference>
<dbReference type="InterPro" id="IPR051550">
    <property type="entry name" value="SCF-Subunits/Alg-Epimerases"/>
</dbReference>
<evidence type="ECO:0000259" key="2">
    <source>
        <dbReference type="Pfam" id="PF13229"/>
    </source>
</evidence>
<gene>
    <name evidence="3" type="ORF">ACFFH4_13580</name>
</gene>
<dbReference type="PANTHER" id="PTHR22990:SF15">
    <property type="entry name" value="F-BOX ONLY PROTEIN 10"/>
    <property type="match status" value="1"/>
</dbReference>
<dbReference type="Proteomes" id="UP001589833">
    <property type="component" value="Unassembled WGS sequence"/>
</dbReference>
<dbReference type="PANTHER" id="PTHR22990">
    <property type="entry name" value="F-BOX ONLY PROTEIN"/>
    <property type="match status" value="1"/>
</dbReference>
<proteinExistence type="predicted"/>
<dbReference type="InterPro" id="IPR011050">
    <property type="entry name" value="Pectin_lyase_fold/virulence"/>
</dbReference>
<organism evidence="3 4">
    <name type="scientific">Halalkalibacter alkalisediminis</name>
    <dbReference type="NCBI Taxonomy" id="935616"/>
    <lineage>
        <taxon>Bacteria</taxon>
        <taxon>Bacillati</taxon>
        <taxon>Bacillota</taxon>
        <taxon>Bacilli</taxon>
        <taxon>Bacillales</taxon>
        <taxon>Bacillaceae</taxon>
        <taxon>Halalkalibacter</taxon>
    </lineage>
</organism>
<dbReference type="RefSeq" id="WP_273840516.1">
    <property type="nucleotide sequence ID" value="NZ_JAQQWT010000002.1"/>
</dbReference>
<accession>A0ABV6NIV9</accession>
<dbReference type="SMART" id="SM00710">
    <property type="entry name" value="PbH1"/>
    <property type="match status" value="8"/>
</dbReference>
<protein>
    <submittedName>
        <fullName evidence="3">Right-handed parallel beta-helix repeat-containing protein</fullName>
    </submittedName>
</protein>
<comment type="caution">
    <text evidence="3">The sequence shown here is derived from an EMBL/GenBank/DDBJ whole genome shotgun (WGS) entry which is preliminary data.</text>
</comment>
<evidence type="ECO:0000256" key="1">
    <source>
        <dbReference type="ARBA" id="ARBA00022737"/>
    </source>
</evidence>
<sequence length="609" mass="67315">MKINFGWLLISIILVGCTPNSTDHSDAVRLDIENEQEEDLSQQVYTLELERWNIHNDESHPIETTKGFNEALNWASENGDIIFEVPAGNYLIDKDFRINMVSNMTFKLDDETVLQKETNGYERYELLYIGPGIENVTLIGGIYMGDRDTHDYSGKDNEHSAGTHESGCGILAEGAIGLTVENVKAVSFTGDGLCVGGTSQLINELSESDFKFGGLDENGNLIYDTTKIRTKDIEKTNFTNGIFENQRTFQFSLPRNLSSEVTFDVYFFNAEDIFLSHVTDQKIGWDLIEVPVDADYYYAVFDTDAIEDVYVEFWNKVISKDVTVKNSEFAYNRRQGITVGGAENVLIENNEIHNISGTAPQSGIDVEGGVGENGLPNENIKIRDNNFYNNAAYDVILFDGKNAIVENNYLGSKGAIGLAISEPFSGATVKNNTFDGSRIVAYYDAEFIDNVMNDSYTYFTGPNITIDGMILTDSKFSISSKVPFGVTASNILIKNNKKNDSGLTVWDQPVHLTNITIEGQSTLRNLTGGVEEGSIFDNLKVIGYNSTYGLDLPRGTYNNCVFEAGEGGSVGPVINQEGKYEFNDCTFVGGNPHVANDKADVTIKQVESN</sequence>
<name>A0ABV6NIV9_9BACI</name>
<dbReference type="EMBL" id="JBHLTR010000017">
    <property type="protein sequence ID" value="MFC0560078.1"/>
    <property type="molecule type" value="Genomic_DNA"/>
</dbReference>